<dbReference type="Proteomes" id="UP001432027">
    <property type="component" value="Unassembled WGS sequence"/>
</dbReference>
<evidence type="ECO:0000313" key="3">
    <source>
        <dbReference type="Proteomes" id="UP001432027"/>
    </source>
</evidence>
<dbReference type="InterPro" id="IPR038479">
    <property type="entry name" value="Transthyretin-like_sf"/>
</dbReference>
<organism evidence="2 3">
    <name type="scientific">Pristionchus entomophagus</name>
    <dbReference type="NCBI Taxonomy" id="358040"/>
    <lineage>
        <taxon>Eukaryota</taxon>
        <taxon>Metazoa</taxon>
        <taxon>Ecdysozoa</taxon>
        <taxon>Nematoda</taxon>
        <taxon>Chromadorea</taxon>
        <taxon>Rhabditida</taxon>
        <taxon>Rhabditina</taxon>
        <taxon>Diplogasteromorpha</taxon>
        <taxon>Diplogasteroidea</taxon>
        <taxon>Neodiplogasteridae</taxon>
        <taxon>Pristionchus</taxon>
    </lineage>
</organism>
<keyword evidence="1" id="KW-0732">Signal</keyword>
<dbReference type="PANTHER" id="PTHR21479">
    <property type="match status" value="1"/>
</dbReference>
<dbReference type="Gene3D" id="2.60.40.3330">
    <property type="match status" value="1"/>
</dbReference>
<evidence type="ECO:0000256" key="1">
    <source>
        <dbReference type="SAM" id="SignalP"/>
    </source>
</evidence>
<proteinExistence type="predicted"/>
<name>A0AAV5SEP3_9BILA</name>
<dbReference type="EMBL" id="BTSX01000001">
    <property type="protein sequence ID" value="GMS80920.1"/>
    <property type="molecule type" value="Genomic_DNA"/>
</dbReference>
<feature type="chain" id="PRO_5043383324" evidence="1">
    <location>
        <begin position="20"/>
        <end position="98"/>
    </location>
</feature>
<protein>
    <submittedName>
        <fullName evidence="2">Uncharacterized protein</fullName>
    </submittedName>
</protein>
<sequence>MKLALLISVLIASLCSVHGIFDPVSIPVRVKGTLSCSTPFQYQIRLEEQDNVVPDDIQIIEWTLPNNTTANYEVSGTGAEWNFVEDEIEPLMVIHHSC</sequence>
<comment type="caution">
    <text evidence="2">The sequence shown here is derived from an EMBL/GenBank/DDBJ whole genome shotgun (WGS) entry which is preliminary data.</text>
</comment>
<gene>
    <name evidence="2" type="ORF">PENTCL1PPCAC_3095</name>
</gene>
<reference evidence="2" key="1">
    <citation type="submission" date="2023-10" db="EMBL/GenBank/DDBJ databases">
        <title>Genome assembly of Pristionchus species.</title>
        <authorList>
            <person name="Yoshida K."/>
            <person name="Sommer R.J."/>
        </authorList>
    </citation>
    <scope>NUCLEOTIDE SEQUENCE</scope>
    <source>
        <strain evidence="2">RS0144</strain>
    </source>
</reference>
<dbReference type="PANTHER" id="PTHR21479:SF22">
    <property type="entry name" value="PROTEIN CBG07241"/>
    <property type="match status" value="1"/>
</dbReference>
<accession>A0AAV5SEP3</accession>
<feature type="non-terminal residue" evidence="2">
    <location>
        <position position="98"/>
    </location>
</feature>
<feature type="signal peptide" evidence="1">
    <location>
        <begin position="1"/>
        <end position="19"/>
    </location>
</feature>
<evidence type="ECO:0000313" key="2">
    <source>
        <dbReference type="EMBL" id="GMS80920.1"/>
    </source>
</evidence>
<keyword evidence="3" id="KW-1185">Reference proteome</keyword>
<dbReference type="AlphaFoldDB" id="A0AAV5SEP3"/>